<protein>
    <recommendedName>
        <fullName evidence="4">Divergent polysaccharide deacetylase family protein</fullName>
    </recommendedName>
</protein>
<evidence type="ECO:0000256" key="1">
    <source>
        <dbReference type="SAM" id="Phobius"/>
    </source>
</evidence>
<feature type="transmembrane region" description="Helical" evidence="1">
    <location>
        <begin position="21"/>
        <end position="43"/>
    </location>
</feature>
<dbReference type="PANTHER" id="PTHR30105">
    <property type="entry name" value="UNCHARACTERIZED YIBQ-RELATED"/>
    <property type="match status" value="1"/>
</dbReference>
<organism evidence="2 3">
    <name type="scientific">Trichlorobacter ammonificans</name>
    <dbReference type="NCBI Taxonomy" id="2916410"/>
    <lineage>
        <taxon>Bacteria</taxon>
        <taxon>Pseudomonadati</taxon>
        <taxon>Thermodesulfobacteriota</taxon>
        <taxon>Desulfuromonadia</taxon>
        <taxon>Geobacterales</taxon>
        <taxon>Geobacteraceae</taxon>
        <taxon>Trichlorobacter</taxon>
    </lineage>
</organism>
<keyword evidence="1" id="KW-0472">Membrane</keyword>
<keyword evidence="1" id="KW-1133">Transmembrane helix</keyword>
<dbReference type="Pfam" id="PF04748">
    <property type="entry name" value="Polysacc_deac_2"/>
    <property type="match status" value="1"/>
</dbReference>
<keyword evidence="3" id="KW-1185">Reference proteome</keyword>
<dbReference type="PANTHER" id="PTHR30105:SF2">
    <property type="entry name" value="DIVERGENT POLYSACCHARIDE DEACETYLASE SUPERFAMILY"/>
    <property type="match status" value="1"/>
</dbReference>
<dbReference type="InterPro" id="IPR006837">
    <property type="entry name" value="Divergent_DAC"/>
</dbReference>
<reference evidence="2 3" key="1">
    <citation type="submission" date="2022-03" db="EMBL/GenBank/DDBJ databases">
        <authorList>
            <person name="Koch H."/>
        </authorList>
    </citation>
    <scope>NUCLEOTIDE SEQUENCE [LARGE SCALE GENOMIC DNA]</scope>
    <source>
        <strain evidence="2 3">G1</strain>
    </source>
</reference>
<dbReference type="InterPro" id="IPR011330">
    <property type="entry name" value="Glyco_hydro/deAcase_b/a-brl"/>
</dbReference>
<keyword evidence="1" id="KW-0812">Transmembrane</keyword>
<sequence>MPFVQQHPRRSNRYRKKGGRGGGFVLAAFLVLCVALVMGGYFLQRFLAGEPPQLTTAAPPPVTIPPVRQEPVVPQAVYSSAAVGKGDERQAPVRQDYDADTPQAQSLPPAAGRGRLAIIIDDMGSSLAEARALADIGVPLVFSIIPGLRHDRDVAAFAADRGVEIMVHMPMQSKEYPQRRLEANGLLLSHDTDEVKRRVESYLEALPQAVGANNHTGSAFTEDAGKMRVVLGLLKQRGLFFVDSITTPATTGLRVAQELDIPNGRRDVFLDNEQQESYINGQLAKAVARARRAGRAIAIGHPHPATITVLKRQLPLLKEQGVTLVSVSQLLR</sequence>
<dbReference type="Gene3D" id="3.20.20.370">
    <property type="entry name" value="Glycoside hydrolase/deacetylase"/>
    <property type="match status" value="1"/>
</dbReference>
<accession>A0ABM9D787</accession>
<proteinExistence type="predicted"/>
<name>A0ABM9D787_9BACT</name>
<evidence type="ECO:0000313" key="2">
    <source>
        <dbReference type="EMBL" id="CAH2031020.1"/>
    </source>
</evidence>
<dbReference type="SUPFAM" id="SSF88713">
    <property type="entry name" value="Glycoside hydrolase/deacetylase"/>
    <property type="match status" value="1"/>
</dbReference>
<evidence type="ECO:0000313" key="3">
    <source>
        <dbReference type="Proteomes" id="UP001295463"/>
    </source>
</evidence>
<dbReference type="Proteomes" id="UP001295463">
    <property type="component" value="Chromosome"/>
</dbReference>
<dbReference type="RefSeq" id="WP_305731882.1">
    <property type="nucleotide sequence ID" value="NZ_OW150024.1"/>
</dbReference>
<dbReference type="CDD" id="cd10936">
    <property type="entry name" value="CE4_DAC2"/>
    <property type="match status" value="1"/>
</dbReference>
<evidence type="ECO:0008006" key="4">
    <source>
        <dbReference type="Google" id="ProtNLM"/>
    </source>
</evidence>
<gene>
    <name evidence="2" type="ORF">GEAMG1_1206</name>
</gene>
<dbReference type="EMBL" id="OW150024">
    <property type="protein sequence ID" value="CAH2031020.1"/>
    <property type="molecule type" value="Genomic_DNA"/>
</dbReference>